<evidence type="ECO:0000259" key="4">
    <source>
        <dbReference type="Pfam" id="PF03067"/>
    </source>
</evidence>
<dbReference type="RefSeq" id="WP_089011023.1">
    <property type="nucleotide sequence ID" value="NZ_LT607754.1"/>
</dbReference>
<dbReference type="CDD" id="cd21177">
    <property type="entry name" value="LPMO_AA10"/>
    <property type="match status" value="1"/>
</dbReference>
<feature type="transmembrane region" description="Helical" evidence="2">
    <location>
        <begin position="265"/>
        <end position="287"/>
    </location>
</feature>
<keyword evidence="2" id="KW-1133">Transmembrane helix</keyword>
<sequence>MAVRRMLAAVAVVAATLLLAAAPAAAHGAPTDPLSRAAACGPEGGHAATTACRAAIAAGAAVREWDNIRVARIDGRDRERIPDGELCSGGLSAYRGLDLARTDWPATTLTAGGRYTFKYRTTIPHKGTFRLYATTASYDPSRRLTWADLETRPFLTVTDPPIRAGAYQMPGRLPSGRSGRHLIYIIWQNSDTQDTYYSCSDVVFRSSSGTASGARGGPSASPAATIERATPGALAPAAAPGGAAGVPAEAGVPVASVTDLGGVRWPLVAGAAAVVTVLLAATVGMRLRRAGSVPVGRTCEVRNHRAGRRRIW</sequence>
<evidence type="ECO:0000313" key="6">
    <source>
        <dbReference type="Proteomes" id="UP000198221"/>
    </source>
</evidence>
<keyword evidence="2" id="KW-0812">Transmembrane</keyword>
<dbReference type="PANTHER" id="PTHR34823">
    <property type="entry name" value="GLCNAC-BINDING PROTEIN A"/>
    <property type="match status" value="1"/>
</dbReference>
<keyword evidence="2" id="KW-0472">Membrane</keyword>
<dbReference type="Gene3D" id="2.70.50.50">
    <property type="entry name" value="chitin-binding protein cbp21"/>
    <property type="match status" value="1"/>
</dbReference>
<dbReference type="OrthoDB" id="5179374at2"/>
<evidence type="ECO:0000256" key="1">
    <source>
        <dbReference type="ARBA" id="ARBA00022729"/>
    </source>
</evidence>
<dbReference type="EMBL" id="LT607754">
    <property type="protein sequence ID" value="SCG40624.1"/>
    <property type="molecule type" value="Genomic_DNA"/>
</dbReference>
<dbReference type="PANTHER" id="PTHR34823:SF1">
    <property type="entry name" value="CHITIN-BINDING TYPE-4 DOMAIN-CONTAINING PROTEIN"/>
    <property type="match status" value="1"/>
</dbReference>
<dbReference type="InterPro" id="IPR014756">
    <property type="entry name" value="Ig_E-set"/>
</dbReference>
<evidence type="ECO:0000256" key="2">
    <source>
        <dbReference type="SAM" id="Phobius"/>
    </source>
</evidence>
<feature type="signal peptide" evidence="3">
    <location>
        <begin position="1"/>
        <end position="26"/>
    </location>
</feature>
<dbReference type="Pfam" id="PF03067">
    <property type="entry name" value="LPMO_10"/>
    <property type="match status" value="1"/>
</dbReference>
<reference evidence="6" key="1">
    <citation type="submission" date="2016-06" db="EMBL/GenBank/DDBJ databases">
        <authorList>
            <person name="Varghese N."/>
            <person name="Submissions Spin"/>
        </authorList>
    </citation>
    <scope>NUCLEOTIDE SEQUENCE [LARGE SCALE GENOMIC DNA]</scope>
    <source>
        <strain evidence="6">DSM 43819</strain>
    </source>
</reference>
<keyword evidence="1 3" id="KW-0732">Signal</keyword>
<organism evidence="5 6">
    <name type="scientific">Micromonospora inositola</name>
    <dbReference type="NCBI Taxonomy" id="47865"/>
    <lineage>
        <taxon>Bacteria</taxon>
        <taxon>Bacillati</taxon>
        <taxon>Actinomycetota</taxon>
        <taxon>Actinomycetes</taxon>
        <taxon>Micromonosporales</taxon>
        <taxon>Micromonosporaceae</taxon>
        <taxon>Micromonospora</taxon>
    </lineage>
</organism>
<keyword evidence="6" id="KW-1185">Reference proteome</keyword>
<name>A0A1C5H3P7_9ACTN</name>
<dbReference type="Proteomes" id="UP000198221">
    <property type="component" value="Chromosome I"/>
</dbReference>
<evidence type="ECO:0000313" key="5">
    <source>
        <dbReference type="EMBL" id="SCG40624.1"/>
    </source>
</evidence>
<dbReference type="SUPFAM" id="SSF81296">
    <property type="entry name" value="E set domains"/>
    <property type="match status" value="1"/>
</dbReference>
<protein>
    <submittedName>
        <fullName evidence="5">Chitin-binding protein</fullName>
    </submittedName>
</protein>
<gene>
    <name evidence="5" type="ORF">GA0070613_0787</name>
</gene>
<accession>A0A1C5H3P7</accession>
<feature type="domain" description="Chitin-binding type-4" evidence="4">
    <location>
        <begin position="27"/>
        <end position="202"/>
    </location>
</feature>
<evidence type="ECO:0000256" key="3">
    <source>
        <dbReference type="SAM" id="SignalP"/>
    </source>
</evidence>
<proteinExistence type="predicted"/>
<dbReference type="InterPro" id="IPR051024">
    <property type="entry name" value="GlcNAc_Chitin_IntDeg"/>
</dbReference>
<feature type="chain" id="PRO_5038894892" evidence="3">
    <location>
        <begin position="27"/>
        <end position="312"/>
    </location>
</feature>
<dbReference type="AlphaFoldDB" id="A0A1C5H3P7"/>
<dbReference type="InterPro" id="IPR004302">
    <property type="entry name" value="Cellulose/chitin-bd_N"/>
</dbReference>